<dbReference type="SUPFAM" id="SSF52540">
    <property type="entry name" value="P-loop containing nucleoside triphosphate hydrolases"/>
    <property type="match status" value="1"/>
</dbReference>
<evidence type="ECO:0000313" key="6">
    <source>
        <dbReference type="WBParaSite" id="jg16567"/>
    </source>
</evidence>
<keyword evidence="1 2" id="KW-0175">Coiled coil</keyword>
<dbReference type="PANTHER" id="PTHR12784:SF28">
    <property type="entry name" value="PROTEIN SICKIE"/>
    <property type="match status" value="1"/>
</dbReference>
<evidence type="ECO:0000256" key="1">
    <source>
        <dbReference type="ARBA" id="ARBA00023054"/>
    </source>
</evidence>
<evidence type="ECO:0000259" key="4">
    <source>
        <dbReference type="PROSITE" id="PS50021"/>
    </source>
</evidence>
<feature type="compositionally biased region" description="Polar residues" evidence="3">
    <location>
        <begin position="1713"/>
        <end position="1727"/>
    </location>
</feature>
<dbReference type="PROSITE" id="PS50021">
    <property type="entry name" value="CH"/>
    <property type="match status" value="1"/>
</dbReference>
<feature type="compositionally biased region" description="Polar residues" evidence="3">
    <location>
        <begin position="1660"/>
        <end position="1672"/>
    </location>
</feature>
<feature type="compositionally biased region" description="Low complexity" evidence="3">
    <location>
        <begin position="686"/>
        <end position="726"/>
    </location>
</feature>
<dbReference type="InterPro" id="IPR039041">
    <property type="entry name" value="Nav/unc-53"/>
</dbReference>
<feature type="compositionally biased region" description="Polar residues" evidence="3">
    <location>
        <begin position="148"/>
        <end position="172"/>
    </location>
</feature>
<feature type="coiled-coil region" evidence="2">
    <location>
        <begin position="1769"/>
        <end position="1796"/>
    </location>
</feature>
<dbReference type="Pfam" id="PF25408">
    <property type="entry name" value="AAA_lid_NAV1"/>
    <property type="match status" value="1"/>
</dbReference>
<feature type="region of interest" description="Disordered" evidence="3">
    <location>
        <begin position="1069"/>
        <end position="1089"/>
    </location>
</feature>
<feature type="coiled-coil region" evidence="2">
    <location>
        <begin position="1537"/>
        <end position="1564"/>
    </location>
</feature>
<dbReference type="GO" id="GO:0022008">
    <property type="term" value="P:neurogenesis"/>
    <property type="evidence" value="ECO:0007669"/>
    <property type="project" value="InterPro"/>
</dbReference>
<feature type="compositionally biased region" description="Polar residues" evidence="3">
    <location>
        <begin position="1021"/>
        <end position="1037"/>
    </location>
</feature>
<feature type="region of interest" description="Disordered" evidence="3">
    <location>
        <begin position="452"/>
        <end position="472"/>
    </location>
</feature>
<dbReference type="InterPro" id="IPR036872">
    <property type="entry name" value="CH_dom_sf"/>
</dbReference>
<dbReference type="WBParaSite" id="jg16567">
    <property type="protein sequence ID" value="jg16567"/>
    <property type="gene ID" value="jg16567"/>
</dbReference>
<feature type="compositionally biased region" description="Low complexity" evidence="3">
    <location>
        <begin position="453"/>
        <end position="471"/>
    </location>
</feature>
<organism evidence="5 6">
    <name type="scientific">Ditylenchus dipsaci</name>
    <dbReference type="NCBI Taxonomy" id="166011"/>
    <lineage>
        <taxon>Eukaryota</taxon>
        <taxon>Metazoa</taxon>
        <taxon>Ecdysozoa</taxon>
        <taxon>Nematoda</taxon>
        <taxon>Chromadorea</taxon>
        <taxon>Rhabditida</taxon>
        <taxon>Tylenchina</taxon>
        <taxon>Tylenchomorpha</taxon>
        <taxon>Sphaerularioidea</taxon>
        <taxon>Anguinidae</taxon>
        <taxon>Anguininae</taxon>
        <taxon>Ditylenchus</taxon>
    </lineage>
</organism>
<dbReference type="InterPro" id="IPR027417">
    <property type="entry name" value="P-loop_NTPase"/>
</dbReference>
<dbReference type="SMART" id="SM00382">
    <property type="entry name" value="AAA"/>
    <property type="match status" value="1"/>
</dbReference>
<feature type="compositionally biased region" description="Polar residues" evidence="3">
    <location>
        <begin position="772"/>
        <end position="787"/>
    </location>
</feature>
<dbReference type="PANTHER" id="PTHR12784">
    <property type="entry name" value="STEERIN"/>
    <property type="match status" value="1"/>
</dbReference>
<sequence>MLQSSVLPISVNLSATSSDDPGSPQHTNQQLIPIYTEWANHHLAKTNAKPINDLTSDLCHPKRLVGLILAITCDSRAASRENLVCALNSTDPVESIEKCLKYLTGLGVNVSSIQAKDIRKGHLGAILSLLFSLSYFKQQQKAALRLTAPSTPSTATKLQEPKTVNQASTASPSKCKRTKKTTAENKKPQSCSSGYSSFNYEAIEQSQKDDLATDVEIVVTQCAQKHNQYIKKDKREAAQSKKSVGFKKVAFRMPPNSSSTIVSESSHHNMDKINAMEESRTSTTCVVGSSTSLRLPSSIVQPSITGRSGLISKASRLAAPSSFGAIRAQPVLIPPKSATSQDKDQAPPSLLVSKPVSLPVSAQVLHGSVQPTSQSRQISRLPATLRSVGPGTADKAEDVGALQKEASDPNNFKAELVSSTSQLNAPVPNEASAKVRATSQLAQRCGSRIKVVSARTSSLRPPSSSRSPQTSIENIQSTAQLPETLSNESARVNCSTTAVSSAVPAVSAGITEPKQAEQPSVVEVVNMHKLKLFGGKEGGAKKPMSGLQPPSSSTTKSKLLGAAVKDTTDKEANTTMEFKLSGKQALSTESATTNQFNSKTVESESKLVQKKRAISSPQLVRKTRLMQPSSVACTINNNSIDKQGVTRKTLMPPCSVATTSIASTSTPSLLATSTTNKLSTSEVSHSSISSPSSTSSNSLNATSSISTTSAPPPSLDQSSSCSSTSSVGAQCEDKQKYQNSRLKKKLQKPISRKSAPTQTSKSNEEVYATRCSEAQESSKMVSETARSTGRDEILIKNEEISPQQEKRPVLAVKGISVQIQQRKTEMEGELPRPEQMLTGTRQKQLNISLNTAHASTTQVDAEQMMETKSKIGIVSPMLQKPVEPGFVKQAEITDKAEEEITQDPCAELPLKIEKTGASKIAKVSQVKLKNGSETILGAKESVLDADQREQCSPVPPPPVLSMALQRNSKAEETASLVSKMPEVGGGPRHGRSRNEYNPDNYEDSSSISSGVSETFDDISTDDLTGSSSDYLPGVNNPSSAHNMAVFREVNNKTAAHQMNPYAAANERLAGNQAHQRDHHRLSNGQQHQNSVDELLQRCRTSQRGVSFYSDAQGQTRRPASSSNTNSRQLHPVDYYQQLQHQRAFDPTFSRQHYHTIHVPSNNAPKEMMSVNSNKGNYGRSNYRRQQAPHSTQQQYMNPAQDGNKGHNEDLYHHRQSPTIAYHTHSLDRHSHLKIFSLPSTSSNGVAGKGEMLLSAPSSPYRLPIHNTLMHPADRHNMMLGPGYALADQTGVRHSVSAAANNNKSYKREAQLRSDQHKEQQPPNGNGMTRSMVLLQETQKQQNGNHLDQRSPSGSLRRTSPHLARRAPLSVAQQPMNSCYVFPPPPLPLRSTNNNSSEGIRRLKNGSMSARGTSDEPSMHHHSASSSIYANHSGLHLHKLSSSQPSNDLITVSTHSSPASTTHLRDNNIYLNFKSPNSHGAKTAYPSMEEKYTMEMRKLLHEMDSYRSTILQLSAKHEDYNHLIQMFDGKLGLMVRHVEKLQQKSQFKQEEIDKLRQQIEHLRLMSCNAGLNLPPTQSNGGIGHFDGAGEQLLMRRPTSPSESVVSHRSAASDMSIMSNANKIPRIALPLLNSSNGSTSNNSSTKKEVDTVSARTGKKSWKSNVDTQIRSSFNKAFHKAASGSNGKKSKLNPPTNGSVSDIEHSPIHSARLSGRNGSNMESAASTTRLENVDPNTLIPLVQMVELKKQLEDKDLALTDVRLDALDKAREVDILRETVHRLKNENKILKHNFTVLERRIREPFRDDSRASSHQSLSTCCQDEVSEQQYEMAGGSCTASGSASVKGSTSGFTATHSVAESRCHSSSSSSKRSSGGVNIRVTLCMDLSGKLDFGQHTINNIGSSIANSSSASPHVGGSSSTISSTASFASSNASNAVSNNKRELTIGYLGMSSMQDFTWKMIDPDMTLGVDSYSSIIGYQLLGSRGPPEVVLRARGSDVEASAPLEAPEKVLSTTAVIKLRLQGAVQDSMDALVLESLFPKSTLEQLMHSLLQSRRLVIYGATGIGKSNLARFLAKYLAEHIKIESRNVADFRFPDDDKDSRVQQVHQQLIAALKMEKREQQILLLDNIQRKRIDLMTAAFVAADQCDDSNDHGQPNFSPDIQEAVASKKPFVIVTLNRTSENPVQNLQLHHGFKLFSLNSKMDAVKGYMGRYLRRRIAEEELTGASAHRSLTTNSSNSEQLQCVIEFLNKVLNVVNDFIEKANAFDVTLGPRIFLQCPLNMEDSRIWFIELWNDKIVPYMTKVARDSMNFLGSRGILKDPTLYVCEHWPWFDADSGAKALRHILPMIDPSHESSDSVRQNVGKQHRRHGSIASNTAIFPAATPADFDPIYALERIEESRKI</sequence>
<dbReference type="InterPro" id="IPR001715">
    <property type="entry name" value="CH_dom"/>
</dbReference>
<proteinExistence type="predicted"/>
<feature type="compositionally biased region" description="Polar residues" evidence="3">
    <location>
        <begin position="1443"/>
        <end position="1461"/>
    </location>
</feature>
<dbReference type="Proteomes" id="UP000887574">
    <property type="component" value="Unplaced"/>
</dbReference>
<dbReference type="InterPro" id="IPR003593">
    <property type="entry name" value="AAA+_ATPase"/>
</dbReference>
<feature type="domain" description="Calponin-homology (CH)" evidence="4">
    <location>
        <begin position="29"/>
        <end position="138"/>
    </location>
</feature>
<dbReference type="Gene3D" id="1.10.418.10">
    <property type="entry name" value="Calponin-like domain"/>
    <property type="match status" value="1"/>
</dbReference>
<keyword evidence="5" id="KW-1185">Reference proteome</keyword>
<evidence type="ECO:0000256" key="3">
    <source>
        <dbReference type="SAM" id="MobiDB-lite"/>
    </source>
</evidence>
<accession>A0A915D7K2</accession>
<feature type="region of interest" description="Disordered" evidence="3">
    <location>
        <begin position="147"/>
        <end position="192"/>
    </location>
</feature>
<feature type="compositionally biased region" description="Basic and acidic residues" evidence="3">
    <location>
        <begin position="1305"/>
        <end position="1319"/>
    </location>
</feature>
<evidence type="ECO:0000313" key="5">
    <source>
        <dbReference type="Proteomes" id="UP000887574"/>
    </source>
</evidence>
<dbReference type="CDD" id="cd00009">
    <property type="entry name" value="AAA"/>
    <property type="match status" value="1"/>
</dbReference>
<feature type="compositionally biased region" description="Polar residues" evidence="3">
    <location>
        <begin position="1158"/>
        <end position="1197"/>
    </location>
</feature>
<feature type="compositionally biased region" description="Basic residues" evidence="3">
    <location>
        <begin position="741"/>
        <end position="751"/>
    </location>
</feature>
<name>A0A915D7K2_9BILA</name>
<feature type="region of interest" description="Disordered" evidence="3">
    <location>
        <begin position="1157"/>
        <end position="1210"/>
    </location>
</feature>
<dbReference type="InterPro" id="IPR057568">
    <property type="entry name" value="CortBP2_NAV1-like_AAA_lid"/>
</dbReference>
<feature type="region of interest" description="Disordered" evidence="3">
    <location>
        <begin position="965"/>
        <end position="1037"/>
    </location>
</feature>
<feature type="compositionally biased region" description="Polar residues" evidence="3">
    <location>
        <begin position="676"/>
        <end position="685"/>
    </location>
</feature>
<protein>
    <submittedName>
        <fullName evidence="6">Calponin-homology (CH) domain-containing protein</fullName>
    </submittedName>
</protein>
<feature type="compositionally biased region" description="Low complexity" evidence="3">
    <location>
        <begin position="665"/>
        <end position="675"/>
    </location>
</feature>
<feature type="region of interest" description="Disordered" evidence="3">
    <location>
        <begin position="1106"/>
        <end position="1128"/>
    </location>
</feature>
<feature type="region of interest" description="Disordered" evidence="3">
    <location>
        <begin position="665"/>
        <end position="789"/>
    </location>
</feature>
<feature type="compositionally biased region" description="Polar residues" evidence="3">
    <location>
        <begin position="1335"/>
        <end position="1357"/>
    </location>
</feature>
<feature type="region of interest" description="Disordered" evidence="3">
    <location>
        <begin position="1405"/>
        <end position="1462"/>
    </location>
</feature>
<feature type="region of interest" description="Disordered" evidence="3">
    <location>
        <begin position="1298"/>
        <end position="1360"/>
    </location>
</feature>
<reference evidence="6" key="1">
    <citation type="submission" date="2022-11" db="UniProtKB">
        <authorList>
            <consortium name="WormBaseParasite"/>
        </authorList>
    </citation>
    <scope>IDENTIFICATION</scope>
</reference>
<feature type="region of interest" description="Disordered" evidence="3">
    <location>
        <begin position="535"/>
        <end position="556"/>
    </location>
</feature>
<dbReference type="SUPFAM" id="SSF47576">
    <property type="entry name" value="Calponin-homology domain, CH-domain"/>
    <property type="match status" value="1"/>
</dbReference>
<feature type="compositionally biased region" description="Low complexity" evidence="3">
    <location>
        <begin position="1631"/>
        <end position="1642"/>
    </location>
</feature>
<dbReference type="Gene3D" id="3.40.50.300">
    <property type="entry name" value="P-loop containing nucleotide triphosphate hydrolases"/>
    <property type="match status" value="1"/>
</dbReference>
<feature type="region of interest" description="Disordered" evidence="3">
    <location>
        <begin position="1631"/>
        <end position="1728"/>
    </location>
</feature>
<evidence type="ECO:0000256" key="2">
    <source>
        <dbReference type="SAM" id="Coils"/>
    </source>
</evidence>